<feature type="transmembrane region" description="Helical" evidence="2">
    <location>
        <begin position="54"/>
        <end position="76"/>
    </location>
</feature>
<dbReference type="PROSITE" id="PS50234">
    <property type="entry name" value="VWFA"/>
    <property type="match status" value="1"/>
</dbReference>
<dbReference type="InterPro" id="IPR036465">
    <property type="entry name" value="vWFA_dom_sf"/>
</dbReference>
<gene>
    <name evidence="4" type="ORF">GCM10022226_77920</name>
</gene>
<evidence type="ECO:0000256" key="2">
    <source>
        <dbReference type="SAM" id="Phobius"/>
    </source>
</evidence>
<dbReference type="Pfam" id="PF13531">
    <property type="entry name" value="SBP_bac_11"/>
    <property type="match status" value="1"/>
</dbReference>
<keyword evidence="2" id="KW-0472">Membrane</keyword>
<dbReference type="EMBL" id="BAAAZR010000057">
    <property type="protein sequence ID" value="GAA3843391.1"/>
    <property type="molecule type" value="Genomic_DNA"/>
</dbReference>
<keyword evidence="2" id="KW-0812">Transmembrane</keyword>
<dbReference type="SMART" id="SM00327">
    <property type="entry name" value="VWA"/>
    <property type="match status" value="1"/>
</dbReference>
<evidence type="ECO:0000259" key="3">
    <source>
        <dbReference type="PROSITE" id="PS50234"/>
    </source>
</evidence>
<evidence type="ECO:0000256" key="1">
    <source>
        <dbReference type="SAM" id="MobiDB-lite"/>
    </source>
</evidence>
<feature type="region of interest" description="Disordered" evidence="1">
    <location>
        <begin position="349"/>
        <end position="371"/>
    </location>
</feature>
<dbReference type="SUPFAM" id="SSF53300">
    <property type="entry name" value="vWA-like"/>
    <property type="match status" value="1"/>
</dbReference>
<protein>
    <submittedName>
        <fullName evidence="4">Substrate-binding domain-containing protein</fullName>
    </submittedName>
</protein>
<proteinExistence type="predicted"/>
<feature type="domain" description="VWFA" evidence="3">
    <location>
        <begin position="392"/>
        <end position="583"/>
    </location>
</feature>
<evidence type="ECO:0000313" key="4">
    <source>
        <dbReference type="EMBL" id="GAA3843391.1"/>
    </source>
</evidence>
<keyword evidence="2" id="KW-1133">Transmembrane helix</keyword>
<dbReference type="Proteomes" id="UP001500888">
    <property type="component" value="Unassembled WGS sequence"/>
</dbReference>
<name>A0ABP7JEY4_9ACTN</name>
<keyword evidence="5" id="KW-1185">Reference proteome</keyword>
<dbReference type="Gene3D" id="3.40.50.410">
    <property type="entry name" value="von Willebrand factor, type A domain"/>
    <property type="match status" value="1"/>
</dbReference>
<dbReference type="SUPFAM" id="SSF53850">
    <property type="entry name" value="Periplasmic binding protein-like II"/>
    <property type="match status" value="1"/>
</dbReference>
<reference evidence="5" key="1">
    <citation type="journal article" date="2019" name="Int. J. Syst. Evol. Microbiol.">
        <title>The Global Catalogue of Microorganisms (GCM) 10K type strain sequencing project: providing services to taxonomists for standard genome sequencing and annotation.</title>
        <authorList>
            <consortium name="The Broad Institute Genomics Platform"/>
            <consortium name="The Broad Institute Genome Sequencing Center for Infectious Disease"/>
            <person name="Wu L."/>
            <person name="Ma J."/>
        </authorList>
    </citation>
    <scope>NUCLEOTIDE SEQUENCE [LARGE SCALE GENOMIC DNA]</scope>
    <source>
        <strain evidence="5">JCM 16908</strain>
    </source>
</reference>
<evidence type="ECO:0000313" key="5">
    <source>
        <dbReference type="Proteomes" id="UP001500888"/>
    </source>
</evidence>
<comment type="caution">
    <text evidence="4">The sequence shown here is derived from an EMBL/GenBank/DDBJ whole genome shotgun (WGS) entry which is preliminary data.</text>
</comment>
<dbReference type="InterPro" id="IPR002035">
    <property type="entry name" value="VWF_A"/>
</dbReference>
<feature type="region of interest" description="Disordered" evidence="1">
    <location>
        <begin position="1"/>
        <end position="28"/>
    </location>
</feature>
<accession>A0ABP7JEY4</accession>
<dbReference type="Pfam" id="PF00092">
    <property type="entry name" value="VWA"/>
    <property type="match status" value="1"/>
</dbReference>
<organism evidence="4 5">
    <name type="scientific">Sphaerisporangium flaviroseum</name>
    <dbReference type="NCBI Taxonomy" id="509199"/>
    <lineage>
        <taxon>Bacteria</taxon>
        <taxon>Bacillati</taxon>
        <taxon>Actinomycetota</taxon>
        <taxon>Actinomycetes</taxon>
        <taxon>Streptosporangiales</taxon>
        <taxon>Streptosporangiaceae</taxon>
        <taxon>Sphaerisporangium</taxon>
    </lineage>
</organism>
<sequence length="599" mass="64019">MAGRHRNPDPLGYDAWGGDPPVRSDPPSRLPGFVERAMNSMNAVSPMVRARRQAITAVALGAVLLVTLAGGAYALITRGDCGERPRLRVTASPEIGPALVRMAEQYTRDGGCAAISVATRNSADVADQLGARKNVTDVWVPEASVWLDLARVQGGDRAALLPGTSIAHSPVIMAVNQETAKKLASHRGEPSWTLLIPTSGTKKKLPKASTTLPAPSRFGSGLAALSVLNAVVADRPDMLKIVRGITVNLKRSVVSSEEALFDLVGQARGGEDPLVVLSEQAVWRYNTSGAGQQAVGLYPKEGAISLDYPYVPLTRDPVLRQAAEDFRQAVLSPAGRTVLQSAGFRDTAGKAGSSLDARHGVRPAPPREIPAPDTETMLRVLLSMKLLLADTRTLLLLDISDSMAKKVPGQQATRMRATADFAEAGIRALPKGSDIGLWVFSTKLDGDKDYKEIVPVGPLKEQAPEVIEELRKLPGHTRGDGGLYDSVLAAFRSMAKNQVKGMLSSVIVFTDGRNKDPRGISLNELLATLRREFTPAQPVTVTLIGYGEGVDAKELRQIAGVTNGAAMVAQTFDQARQIFLQVVSNRVCVDRERCASQEG</sequence>